<organism evidence="2 3">
    <name type="scientific">Dactylellina haptotyla (strain CBS 200.50)</name>
    <name type="common">Nematode-trapping fungus</name>
    <name type="synonym">Monacrosporium haptotylum</name>
    <dbReference type="NCBI Taxonomy" id="1284197"/>
    <lineage>
        <taxon>Eukaryota</taxon>
        <taxon>Fungi</taxon>
        <taxon>Dikarya</taxon>
        <taxon>Ascomycota</taxon>
        <taxon>Pezizomycotina</taxon>
        <taxon>Orbiliomycetes</taxon>
        <taxon>Orbiliales</taxon>
        <taxon>Orbiliaceae</taxon>
        <taxon>Dactylellina</taxon>
    </lineage>
</organism>
<sequence>MGITSLPAELLVQIWGYLETKDVETLSLCSKEYRDVALAELLGNVRLSEGSASLFDGGSFSAYKGIVRHVRLTGLRAAPPAEVLARTRFYIRHMHLFPNLNSMHMSFLAGRELEFGNALIVAMFTRLSKLPMYKNLRRVIIKTKYKSDRPEIDDGGEQDDAGGWTPELEDAMAGVPAEPGGSGGADEHLAPELHMRARGGGVYNASTMLFVNSASTLRRLHIIGMHGFEKWPPVWQEGVMGVMGGLPVFAALRELRIGRPSYVSPAIWEQLVEMFPSVEDLTVEAGLEEWRYETTGVQLPHGELEGAMGWLREKGCPELKEIGWLGDGRTTWHDDKISWCRWDGKAGFEWEFAWREEKVGEAVRGSSRAKEYYTVRPDAEEGIYDVLAD</sequence>
<accession>S8A1U2</accession>
<gene>
    <name evidence="2" type="ORF">H072_11463</name>
</gene>
<evidence type="ECO:0000259" key="1">
    <source>
        <dbReference type="PROSITE" id="PS50181"/>
    </source>
</evidence>
<dbReference type="InterPro" id="IPR036047">
    <property type="entry name" value="F-box-like_dom_sf"/>
</dbReference>
<dbReference type="InterPro" id="IPR001810">
    <property type="entry name" value="F-box_dom"/>
</dbReference>
<dbReference type="PROSITE" id="PS50181">
    <property type="entry name" value="FBOX"/>
    <property type="match status" value="1"/>
</dbReference>
<comment type="caution">
    <text evidence="2">The sequence shown here is derived from an EMBL/GenBank/DDBJ whole genome shotgun (WGS) entry which is preliminary data.</text>
</comment>
<reference evidence="3" key="2">
    <citation type="submission" date="2013-04" db="EMBL/GenBank/DDBJ databases">
        <title>Genomic mechanisms accounting for the adaptation to parasitism in nematode-trapping fungi.</title>
        <authorList>
            <person name="Ahren D.G."/>
        </authorList>
    </citation>
    <scope>NUCLEOTIDE SEQUENCE [LARGE SCALE GENOMIC DNA]</scope>
    <source>
        <strain evidence="3">CBS 200.50</strain>
    </source>
</reference>
<dbReference type="HOGENOM" id="CLU_709842_0_0_1"/>
<keyword evidence="3" id="KW-1185">Reference proteome</keyword>
<dbReference type="SUPFAM" id="SSF81383">
    <property type="entry name" value="F-box domain"/>
    <property type="match status" value="1"/>
</dbReference>
<dbReference type="EMBL" id="AQGS01001233">
    <property type="protein sequence ID" value="EPS35131.1"/>
    <property type="molecule type" value="Genomic_DNA"/>
</dbReference>
<evidence type="ECO:0000313" key="3">
    <source>
        <dbReference type="Proteomes" id="UP000015100"/>
    </source>
</evidence>
<feature type="domain" description="F-box" evidence="1">
    <location>
        <begin position="1"/>
        <end position="36"/>
    </location>
</feature>
<dbReference type="Proteomes" id="UP000015100">
    <property type="component" value="Unassembled WGS sequence"/>
</dbReference>
<dbReference type="OrthoDB" id="5273145at2759"/>
<evidence type="ECO:0000313" key="2">
    <source>
        <dbReference type="EMBL" id="EPS35131.1"/>
    </source>
</evidence>
<reference evidence="2 3" key="1">
    <citation type="journal article" date="2013" name="PLoS Genet.">
        <title>Genomic mechanisms accounting for the adaptation to parasitism in nematode-trapping fungi.</title>
        <authorList>
            <person name="Meerupati T."/>
            <person name="Andersson K.M."/>
            <person name="Friman E."/>
            <person name="Kumar D."/>
            <person name="Tunlid A."/>
            <person name="Ahren D."/>
        </authorList>
    </citation>
    <scope>NUCLEOTIDE SEQUENCE [LARGE SCALE GENOMIC DNA]</scope>
    <source>
        <strain evidence="2 3">CBS 200.50</strain>
    </source>
</reference>
<protein>
    <recommendedName>
        <fullName evidence="1">F-box domain-containing protein</fullName>
    </recommendedName>
</protein>
<name>S8A1U2_DACHA</name>
<dbReference type="AlphaFoldDB" id="S8A1U2"/>
<proteinExistence type="predicted"/>